<reference evidence="2 3" key="1">
    <citation type="submission" date="2017-03" db="EMBL/GenBank/DDBJ databases">
        <authorList>
            <person name="Afonso C.L."/>
            <person name="Miller P.J."/>
            <person name="Scott M.A."/>
            <person name="Spackman E."/>
            <person name="Goraichik I."/>
            <person name="Dimitrov K.M."/>
            <person name="Suarez D.L."/>
            <person name="Swayne D.E."/>
        </authorList>
    </citation>
    <scope>NUCLEOTIDE SEQUENCE [LARGE SCALE GENOMIC DNA]</scope>
    <source>
        <strain evidence="2 3">CECT 7680</strain>
    </source>
</reference>
<keyword evidence="1" id="KW-0812">Transmembrane</keyword>
<accession>A0A1Y5TI36</accession>
<gene>
    <name evidence="2" type="ORF">PSA7680_03295</name>
</gene>
<keyword evidence="1" id="KW-1133">Transmembrane helix</keyword>
<dbReference type="OrthoDB" id="7866534at2"/>
<sequence length="117" mass="13046">MADANLQSFDKRLRRIDRRHRKLARGYVHTIGPDGLITSAPRRRVERRFPIRGLLLVAAGVFVFKGFLYAQLGGATYTQRVDKLAAGTSVEQVGAFMMQADPATLWVAGHLNKVLPK</sequence>
<proteinExistence type="predicted"/>
<evidence type="ECO:0000256" key="1">
    <source>
        <dbReference type="SAM" id="Phobius"/>
    </source>
</evidence>
<organism evidence="2 3">
    <name type="scientific">Pseudoruegeria aquimaris</name>
    <dbReference type="NCBI Taxonomy" id="393663"/>
    <lineage>
        <taxon>Bacteria</taxon>
        <taxon>Pseudomonadati</taxon>
        <taxon>Pseudomonadota</taxon>
        <taxon>Alphaproteobacteria</taxon>
        <taxon>Rhodobacterales</taxon>
        <taxon>Roseobacteraceae</taxon>
        <taxon>Pseudoruegeria</taxon>
    </lineage>
</organism>
<feature type="transmembrane region" description="Helical" evidence="1">
    <location>
        <begin position="49"/>
        <end position="70"/>
    </location>
</feature>
<dbReference type="RefSeq" id="WP_085869783.1">
    <property type="nucleotide sequence ID" value="NZ_FWFQ01000032.1"/>
</dbReference>
<name>A0A1Y5TI36_9RHOB</name>
<dbReference type="AlphaFoldDB" id="A0A1Y5TI36"/>
<dbReference type="Proteomes" id="UP000193409">
    <property type="component" value="Unassembled WGS sequence"/>
</dbReference>
<evidence type="ECO:0000313" key="3">
    <source>
        <dbReference type="Proteomes" id="UP000193409"/>
    </source>
</evidence>
<dbReference type="EMBL" id="FWFQ01000032">
    <property type="protein sequence ID" value="SLN62545.1"/>
    <property type="molecule type" value="Genomic_DNA"/>
</dbReference>
<evidence type="ECO:0000313" key="2">
    <source>
        <dbReference type="EMBL" id="SLN62545.1"/>
    </source>
</evidence>
<protein>
    <submittedName>
        <fullName evidence="2">Uncharacterized protein</fullName>
    </submittedName>
</protein>
<keyword evidence="3" id="KW-1185">Reference proteome</keyword>
<keyword evidence="1" id="KW-0472">Membrane</keyword>